<accession>A0A8J2MSL2</accession>
<proteinExistence type="predicted"/>
<name>A0A8J2MSL2_COTCN</name>
<comment type="caution">
    <text evidence="1">The sequence shown here is derived from an EMBL/GenBank/DDBJ whole genome shotgun (WGS) entry which is preliminary data.</text>
</comment>
<reference evidence="1" key="1">
    <citation type="submission" date="2021-04" db="EMBL/GenBank/DDBJ databases">
        <authorList>
            <person name="Chebbi M.A.C M."/>
        </authorList>
    </citation>
    <scope>NUCLEOTIDE SEQUENCE</scope>
</reference>
<dbReference type="EMBL" id="CAJNRD030001122">
    <property type="protein sequence ID" value="CAG5099705.1"/>
    <property type="molecule type" value="Genomic_DNA"/>
</dbReference>
<organism evidence="1 2">
    <name type="scientific">Cotesia congregata</name>
    <name type="common">Parasitoid wasp</name>
    <name type="synonym">Apanteles congregatus</name>
    <dbReference type="NCBI Taxonomy" id="51543"/>
    <lineage>
        <taxon>Eukaryota</taxon>
        <taxon>Metazoa</taxon>
        <taxon>Ecdysozoa</taxon>
        <taxon>Arthropoda</taxon>
        <taxon>Hexapoda</taxon>
        <taxon>Insecta</taxon>
        <taxon>Pterygota</taxon>
        <taxon>Neoptera</taxon>
        <taxon>Endopterygota</taxon>
        <taxon>Hymenoptera</taxon>
        <taxon>Apocrita</taxon>
        <taxon>Ichneumonoidea</taxon>
        <taxon>Braconidae</taxon>
        <taxon>Microgastrinae</taxon>
        <taxon>Cotesia</taxon>
    </lineage>
</organism>
<dbReference type="AlphaFoldDB" id="A0A8J2MSL2"/>
<dbReference type="Proteomes" id="UP000786811">
    <property type="component" value="Unassembled WGS sequence"/>
</dbReference>
<gene>
    <name evidence="1" type="ORF">HICCMSTLAB_LOCUS9193</name>
</gene>
<sequence>MIEVKTEDNFTKLSKILVHIIKSCKKDYHAAVINDRIDESVSRHLGNLESVAVNFQDDLLVPSFWDDINYDTVMYSKGKIDLFIATVKNSADELNKTKYVSFYNNKWFG</sequence>
<evidence type="ECO:0000313" key="2">
    <source>
        <dbReference type="Proteomes" id="UP000786811"/>
    </source>
</evidence>
<keyword evidence="2" id="KW-1185">Reference proteome</keyword>
<protein>
    <submittedName>
        <fullName evidence="1">Uncharacterized protein</fullName>
    </submittedName>
</protein>
<evidence type="ECO:0000313" key="1">
    <source>
        <dbReference type="EMBL" id="CAG5099705.1"/>
    </source>
</evidence>